<name>A0A0F9C986_9ZZZZ</name>
<evidence type="ECO:0000313" key="1">
    <source>
        <dbReference type="EMBL" id="KKL45948.1"/>
    </source>
</evidence>
<accession>A0A0F9C986</accession>
<proteinExistence type="predicted"/>
<organism evidence="1">
    <name type="scientific">marine sediment metagenome</name>
    <dbReference type="NCBI Taxonomy" id="412755"/>
    <lineage>
        <taxon>unclassified sequences</taxon>
        <taxon>metagenomes</taxon>
        <taxon>ecological metagenomes</taxon>
    </lineage>
</organism>
<dbReference type="EMBL" id="LAZR01034208">
    <property type="protein sequence ID" value="KKL45948.1"/>
    <property type="molecule type" value="Genomic_DNA"/>
</dbReference>
<sequence length="66" mass="6844">MFENDEAELLAAKLEADVGMLTSAIEDGDVTGAREILTRIEGIAKALRTELDSLPVATGVGDPEGG</sequence>
<reference evidence="1" key="1">
    <citation type="journal article" date="2015" name="Nature">
        <title>Complex archaea that bridge the gap between prokaryotes and eukaryotes.</title>
        <authorList>
            <person name="Spang A."/>
            <person name="Saw J.H."/>
            <person name="Jorgensen S.L."/>
            <person name="Zaremba-Niedzwiedzka K."/>
            <person name="Martijn J."/>
            <person name="Lind A.E."/>
            <person name="van Eijk R."/>
            <person name="Schleper C."/>
            <person name="Guy L."/>
            <person name="Ettema T.J."/>
        </authorList>
    </citation>
    <scope>NUCLEOTIDE SEQUENCE</scope>
</reference>
<comment type="caution">
    <text evidence="1">The sequence shown here is derived from an EMBL/GenBank/DDBJ whole genome shotgun (WGS) entry which is preliminary data.</text>
</comment>
<gene>
    <name evidence="1" type="ORF">LCGC14_2350540</name>
</gene>
<protein>
    <submittedName>
        <fullName evidence="1">Uncharacterized protein</fullName>
    </submittedName>
</protein>
<dbReference type="AlphaFoldDB" id="A0A0F9C986"/>